<organism evidence="1">
    <name type="scientific">marine sediment metagenome</name>
    <dbReference type="NCBI Taxonomy" id="412755"/>
    <lineage>
        <taxon>unclassified sequences</taxon>
        <taxon>metagenomes</taxon>
        <taxon>ecological metagenomes</taxon>
    </lineage>
</organism>
<name>A0A0F9WQK8_9ZZZZ</name>
<accession>A0A0F9WQK8</accession>
<comment type="caution">
    <text evidence="1">The sequence shown here is derived from an EMBL/GenBank/DDBJ whole genome shotgun (WGS) entry which is preliminary data.</text>
</comment>
<sequence length="92" mass="10447">MEGRVPSRPAVSAESRLVVMPHDLQQTQFHIGLDRQPRTSSHLCNHIAIKAANCGPRLINSHFMTVKFYSTPKTTRMTLNEPIYLQHQQPAL</sequence>
<proteinExistence type="predicted"/>
<gene>
    <name evidence="1" type="ORF">LCGC14_0323740</name>
</gene>
<evidence type="ECO:0000313" key="1">
    <source>
        <dbReference type="EMBL" id="KKN81003.1"/>
    </source>
</evidence>
<protein>
    <submittedName>
        <fullName evidence="1">Uncharacterized protein</fullName>
    </submittedName>
</protein>
<dbReference type="EMBL" id="LAZR01000221">
    <property type="protein sequence ID" value="KKN81003.1"/>
    <property type="molecule type" value="Genomic_DNA"/>
</dbReference>
<reference evidence="1" key="1">
    <citation type="journal article" date="2015" name="Nature">
        <title>Complex archaea that bridge the gap between prokaryotes and eukaryotes.</title>
        <authorList>
            <person name="Spang A."/>
            <person name="Saw J.H."/>
            <person name="Jorgensen S.L."/>
            <person name="Zaremba-Niedzwiedzka K."/>
            <person name="Martijn J."/>
            <person name="Lind A.E."/>
            <person name="van Eijk R."/>
            <person name="Schleper C."/>
            <person name="Guy L."/>
            <person name="Ettema T.J."/>
        </authorList>
    </citation>
    <scope>NUCLEOTIDE SEQUENCE</scope>
</reference>
<dbReference type="AlphaFoldDB" id="A0A0F9WQK8"/>